<dbReference type="Proteomes" id="UP000708148">
    <property type="component" value="Unassembled WGS sequence"/>
</dbReference>
<evidence type="ECO:0000313" key="3">
    <source>
        <dbReference type="Proteomes" id="UP000708148"/>
    </source>
</evidence>
<dbReference type="AlphaFoldDB" id="A0A8S1J1K6"/>
<feature type="region of interest" description="Disordered" evidence="1">
    <location>
        <begin position="256"/>
        <end position="437"/>
    </location>
</feature>
<keyword evidence="3" id="KW-1185">Reference proteome</keyword>
<feature type="compositionally biased region" description="Polar residues" evidence="1">
    <location>
        <begin position="679"/>
        <end position="692"/>
    </location>
</feature>
<feature type="compositionally biased region" description="Basic and acidic residues" evidence="1">
    <location>
        <begin position="172"/>
        <end position="182"/>
    </location>
</feature>
<evidence type="ECO:0000313" key="2">
    <source>
        <dbReference type="EMBL" id="CAD7700991.1"/>
    </source>
</evidence>
<feature type="compositionally biased region" description="Polar residues" evidence="1">
    <location>
        <begin position="203"/>
        <end position="212"/>
    </location>
</feature>
<organism evidence="2 3">
    <name type="scientific">Ostreobium quekettii</name>
    <dbReference type="NCBI Taxonomy" id="121088"/>
    <lineage>
        <taxon>Eukaryota</taxon>
        <taxon>Viridiplantae</taxon>
        <taxon>Chlorophyta</taxon>
        <taxon>core chlorophytes</taxon>
        <taxon>Ulvophyceae</taxon>
        <taxon>TCBD clade</taxon>
        <taxon>Bryopsidales</taxon>
        <taxon>Ostreobineae</taxon>
        <taxon>Ostreobiaceae</taxon>
        <taxon>Ostreobium</taxon>
    </lineage>
</organism>
<dbReference type="EMBL" id="CAJHUC010001399">
    <property type="protein sequence ID" value="CAD7700991.1"/>
    <property type="molecule type" value="Genomic_DNA"/>
</dbReference>
<feature type="compositionally biased region" description="Basic and acidic residues" evidence="1">
    <location>
        <begin position="358"/>
        <end position="367"/>
    </location>
</feature>
<reference evidence="2" key="1">
    <citation type="submission" date="2020-12" db="EMBL/GenBank/DDBJ databases">
        <authorList>
            <person name="Iha C."/>
        </authorList>
    </citation>
    <scope>NUCLEOTIDE SEQUENCE</scope>
</reference>
<comment type="caution">
    <text evidence="2">The sequence shown here is derived from an EMBL/GenBank/DDBJ whole genome shotgun (WGS) entry which is preliminary data.</text>
</comment>
<feature type="compositionally biased region" description="Basic residues" evidence="1">
    <location>
        <begin position="621"/>
        <end position="641"/>
    </location>
</feature>
<evidence type="ECO:0000256" key="1">
    <source>
        <dbReference type="SAM" id="MobiDB-lite"/>
    </source>
</evidence>
<feature type="compositionally biased region" description="Basic and acidic residues" evidence="1">
    <location>
        <begin position="462"/>
        <end position="473"/>
    </location>
</feature>
<proteinExistence type="predicted"/>
<feature type="compositionally biased region" description="Basic and acidic residues" evidence="1">
    <location>
        <begin position="521"/>
        <end position="536"/>
    </location>
</feature>
<feature type="region of interest" description="Disordered" evidence="1">
    <location>
        <begin position="146"/>
        <end position="187"/>
    </location>
</feature>
<feature type="compositionally biased region" description="Basic and acidic residues" evidence="1">
    <location>
        <begin position="307"/>
        <end position="326"/>
    </location>
</feature>
<feature type="compositionally biased region" description="Basic residues" evidence="1">
    <location>
        <begin position="509"/>
        <end position="520"/>
    </location>
</feature>
<feature type="compositionally biased region" description="Basic and acidic residues" evidence="1">
    <location>
        <begin position="229"/>
        <end position="243"/>
    </location>
</feature>
<name>A0A8S1J1K6_9CHLO</name>
<feature type="region of interest" description="Disordered" evidence="1">
    <location>
        <begin position="203"/>
        <end position="243"/>
    </location>
</feature>
<accession>A0A8S1J1K6</accession>
<feature type="region of interest" description="Disordered" evidence="1">
    <location>
        <begin position="500"/>
        <end position="703"/>
    </location>
</feature>
<feature type="compositionally biased region" description="Polar residues" evidence="1">
    <location>
        <begin position="595"/>
        <end position="615"/>
    </location>
</feature>
<feature type="compositionally biased region" description="Basic and acidic residues" evidence="1">
    <location>
        <begin position="151"/>
        <end position="160"/>
    </location>
</feature>
<protein>
    <submittedName>
        <fullName evidence="2">Uncharacterized protein</fullName>
    </submittedName>
</protein>
<gene>
    <name evidence="2" type="ORF">OSTQU699_LOCUS6350</name>
</gene>
<feature type="region of interest" description="Disordered" evidence="1">
    <location>
        <begin position="461"/>
        <end position="487"/>
    </location>
</feature>
<sequence>MATIFGFNLVVRAGPNRAEVKPIPIQVAAHEGDNDHGDDPAAASPLLFGQSTPLLGVLGHLHPVDDEPHALSFEDGEGTRKVKGRGSIQAFTHMSTWGGSQGTDAHGGSHEGAVTSCTDLGEGANGESSTKVKGRGAVRACVCTTNWPSSSERDGSRDCDLDVEESVSAEGAEGHRGREKGSRKLSNRGEVQAFMRLAGWAFNSSSPGNRQPTGCAIAAGSRPDNSQSHARESDKSGAMDVTVGKELKAGEALVRGRGPVRFLGSEEPALTNASQSGMAVDRPIVGSVGGPDPNRPRDAAHGPARSAKTESRLADTQDNVHSKCYTDRWQPSDTVLDGNSRGSSGQEGEEDSPGFSGREPEHGDHTHSVLHVQSHKQIRYVTTATSVRDQEHLNHKGTGRELSGTSGEADSEASDPRPQPLDLFQQMVPPEQGDAGLTPTEKEAMALQALRDKWKLLRPIQRKSDDARTDHDAQGVQDTRNAEAEMGKLNRQRIMCCGDGDKCQSLQRTSHKKSKAKKRNRDVEVSHRDRPDEGKATCHLGNGFQDRWPQSSLLPVAGSRRKRGHSSAKAGTSRIGEEHSYDHGQTPCLVEVVSDQGSPQSYSHNSDMDVTTEQEQPQRQTKLKKRKRQAGKVRDRGHRHQYQPCLEDDWQGRWLMSSPDTPAQKAKRRVAPPLHEDNSLSVSRTEDLSTSPVVDPFDRWDSG</sequence>